<dbReference type="SUPFAM" id="SSF161098">
    <property type="entry name" value="MetI-like"/>
    <property type="match status" value="1"/>
</dbReference>
<dbReference type="GO" id="GO:0005886">
    <property type="term" value="C:plasma membrane"/>
    <property type="evidence" value="ECO:0007669"/>
    <property type="project" value="UniProtKB-SubCell"/>
</dbReference>
<dbReference type="InterPro" id="IPR035906">
    <property type="entry name" value="MetI-like_sf"/>
</dbReference>
<comment type="subcellular location">
    <subcellularLocation>
        <location evidence="1 7">Cell membrane</location>
        <topology evidence="1 7">Multi-pass membrane protein</topology>
    </subcellularLocation>
</comment>
<evidence type="ECO:0000259" key="8">
    <source>
        <dbReference type="PROSITE" id="PS50928"/>
    </source>
</evidence>
<accession>A0A841T4H4</accession>
<evidence type="ECO:0000313" key="9">
    <source>
        <dbReference type="EMBL" id="MBB6637899.1"/>
    </source>
</evidence>
<feature type="transmembrane region" description="Helical" evidence="7">
    <location>
        <begin position="246"/>
        <end position="266"/>
    </location>
</feature>
<comment type="caution">
    <text evidence="9">The sequence shown here is derived from an EMBL/GenBank/DDBJ whole genome shotgun (WGS) entry which is preliminary data.</text>
</comment>
<gene>
    <name evidence="9" type="ORF">H7B67_27545</name>
</gene>
<evidence type="ECO:0000313" key="10">
    <source>
        <dbReference type="Proteomes" id="UP000535838"/>
    </source>
</evidence>
<evidence type="ECO:0000256" key="2">
    <source>
        <dbReference type="ARBA" id="ARBA00022448"/>
    </source>
</evidence>
<sequence length="282" mass="30229">MGRTNVMKRALSAINGNIQLKIGTFLIALLVMVALLAPLLATHDPYVLGDELTAPPGAEHLLGTDGLGRDVYSMLVYGARTSLLIGVVAAVISGVIGTLLGGIAGFYRGSVDRTLTEVNNIFLIMPTFFLILLVVAMFGSSMLNVMLIIGLTSWVGNARLMRAQAMSLRERTFVLGAVAIGESKRQILFKHIIPNGIFPIVANTTMNISGAILTEASLSFLGLGDPNVISWGQIVFNGRSYLTSGWWISTFSGLTIVVTVLAFYMIGDGLNRVLSPKLRNNN</sequence>
<feature type="transmembrane region" description="Helical" evidence="7">
    <location>
        <begin position="144"/>
        <end position="161"/>
    </location>
</feature>
<dbReference type="CDD" id="cd06261">
    <property type="entry name" value="TM_PBP2"/>
    <property type="match status" value="1"/>
</dbReference>
<feature type="transmembrane region" description="Helical" evidence="7">
    <location>
        <begin position="118"/>
        <end position="138"/>
    </location>
</feature>
<organism evidence="9 10">
    <name type="scientific">Cohnella thailandensis</name>
    <dbReference type="NCBI Taxonomy" id="557557"/>
    <lineage>
        <taxon>Bacteria</taxon>
        <taxon>Bacillati</taxon>
        <taxon>Bacillota</taxon>
        <taxon>Bacilli</taxon>
        <taxon>Bacillales</taxon>
        <taxon>Paenibacillaceae</taxon>
        <taxon>Cohnella</taxon>
    </lineage>
</organism>
<dbReference type="PROSITE" id="PS50928">
    <property type="entry name" value="ABC_TM1"/>
    <property type="match status" value="1"/>
</dbReference>
<dbReference type="PANTHER" id="PTHR43386:SF1">
    <property type="entry name" value="D,D-DIPEPTIDE TRANSPORT SYSTEM PERMEASE PROTEIN DDPC-RELATED"/>
    <property type="match status" value="1"/>
</dbReference>
<dbReference type="RefSeq" id="WP_185123108.1">
    <property type="nucleotide sequence ID" value="NZ_JACJVQ010000025.1"/>
</dbReference>
<evidence type="ECO:0000256" key="7">
    <source>
        <dbReference type="RuleBase" id="RU363032"/>
    </source>
</evidence>
<keyword evidence="6 7" id="KW-0472">Membrane</keyword>
<dbReference type="Pfam" id="PF00528">
    <property type="entry name" value="BPD_transp_1"/>
    <property type="match status" value="1"/>
</dbReference>
<dbReference type="AlphaFoldDB" id="A0A841T4H4"/>
<feature type="transmembrane region" description="Helical" evidence="7">
    <location>
        <begin position="20"/>
        <end position="41"/>
    </location>
</feature>
<dbReference type="PANTHER" id="PTHR43386">
    <property type="entry name" value="OLIGOPEPTIDE TRANSPORT SYSTEM PERMEASE PROTEIN APPC"/>
    <property type="match status" value="1"/>
</dbReference>
<feature type="transmembrane region" description="Helical" evidence="7">
    <location>
        <begin position="83"/>
        <end position="106"/>
    </location>
</feature>
<keyword evidence="3" id="KW-1003">Cell membrane</keyword>
<dbReference type="Gene3D" id="1.10.3720.10">
    <property type="entry name" value="MetI-like"/>
    <property type="match status" value="1"/>
</dbReference>
<dbReference type="GO" id="GO:0055085">
    <property type="term" value="P:transmembrane transport"/>
    <property type="evidence" value="ECO:0007669"/>
    <property type="project" value="InterPro"/>
</dbReference>
<comment type="similarity">
    <text evidence="7">Belongs to the binding-protein-dependent transport system permease family.</text>
</comment>
<dbReference type="InterPro" id="IPR000515">
    <property type="entry name" value="MetI-like"/>
</dbReference>
<keyword evidence="4 7" id="KW-0812">Transmembrane</keyword>
<keyword evidence="2 7" id="KW-0813">Transport</keyword>
<evidence type="ECO:0000256" key="4">
    <source>
        <dbReference type="ARBA" id="ARBA00022692"/>
    </source>
</evidence>
<evidence type="ECO:0000256" key="6">
    <source>
        <dbReference type="ARBA" id="ARBA00023136"/>
    </source>
</evidence>
<dbReference type="Proteomes" id="UP000535838">
    <property type="component" value="Unassembled WGS sequence"/>
</dbReference>
<proteinExistence type="inferred from homology"/>
<protein>
    <submittedName>
        <fullName evidence="9">ABC transporter permease</fullName>
    </submittedName>
</protein>
<evidence type="ECO:0000256" key="1">
    <source>
        <dbReference type="ARBA" id="ARBA00004651"/>
    </source>
</evidence>
<keyword evidence="10" id="KW-1185">Reference proteome</keyword>
<keyword evidence="5 7" id="KW-1133">Transmembrane helix</keyword>
<reference evidence="9 10" key="1">
    <citation type="submission" date="2020-08" db="EMBL/GenBank/DDBJ databases">
        <title>Cohnella phylogeny.</title>
        <authorList>
            <person name="Dunlap C."/>
        </authorList>
    </citation>
    <scope>NUCLEOTIDE SEQUENCE [LARGE SCALE GENOMIC DNA]</scope>
    <source>
        <strain evidence="9 10">DSM 25241</strain>
    </source>
</reference>
<dbReference type="EMBL" id="JACJVQ010000025">
    <property type="protein sequence ID" value="MBB6637899.1"/>
    <property type="molecule type" value="Genomic_DNA"/>
</dbReference>
<name>A0A841T4H4_9BACL</name>
<evidence type="ECO:0000256" key="3">
    <source>
        <dbReference type="ARBA" id="ARBA00022475"/>
    </source>
</evidence>
<feature type="domain" description="ABC transmembrane type-1" evidence="8">
    <location>
        <begin position="79"/>
        <end position="267"/>
    </location>
</feature>
<dbReference type="InterPro" id="IPR050366">
    <property type="entry name" value="BP-dependent_transpt_permease"/>
</dbReference>
<evidence type="ECO:0000256" key="5">
    <source>
        <dbReference type="ARBA" id="ARBA00022989"/>
    </source>
</evidence>